<reference evidence="3 4" key="1">
    <citation type="submission" date="2020-08" db="EMBL/GenBank/DDBJ databases">
        <title>Functional genomics of gut bacteria from endangered species of beetles.</title>
        <authorList>
            <person name="Carlos-Shanley C."/>
        </authorList>
    </citation>
    <scope>NUCLEOTIDE SEQUENCE [LARGE SCALE GENOMIC DNA]</scope>
    <source>
        <strain evidence="3 4">S00070</strain>
    </source>
</reference>
<dbReference type="AlphaFoldDB" id="A0A841EL20"/>
<comment type="caution">
    <text evidence="3">The sequence shown here is derived from an EMBL/GenBank/DDBJ whole genome shotgun (WGS) entry which is preliminary data.</text>
</comment>
<dbReference type="Proteomes" id="UP000524404">
    <property type="component" value="Unassembled WGS sequence"/>
</dbReference>
<dbReference type="EMBL" id="JACHKT010000015">
    <property type="protein sequence ID" value="MBB6003636.1"/>
    <property type="molecule type" value="Genomic_DNA"/>
</dbReference>
<dbReference type="InterPro" id="IPR046342">
    <property type="entry name" value="CBS_dom_sf"/>
</dbReference>
<evidence type="ECO:0000313" key="3">
    <source>
        <dbReference type="EMBL" id="MBB6003636.1"/>
    </source>
</evidence>
<dbReference type="PROSITE" id="PS51371">
    <property type="entry name" value="CBS"/>
    <property type="match status" value="1"/>
</dbReference>
<dbReference type="InterPro" id="IPR000644">
    <property type="entry name" value="CBS_dom"/>
</dbReference>
<dbReference type="SUPFAM" id="SSF54631">
    <property type="entry name" value="CBS-domain pair"/>
    <property type="match status" value="1"/>
</dbReference>
<protein>
    <submittedName>
        <fullName evidence="3">Putative transcriptional regulator</fullName>
    </submittedName>
</protein>
<dbReference type="SMART" id="SM00116">
    <property type="entry name" value="CBS"/>
    <property type="match status" value="2"/>
</dbReference>
<keyword evidence="4" id="KW-1185">Reference proteome</keyword>
<name>A0A841EL20_9BACT</name>
<keyword evidence="1" id="KW-0129">CBS domain</keyword>
<organism evidence="3 4">
    <name type="scientific">Arcicella rosea</name>
    <dbReference type="NCBI Taxonomy" id="502909"/>
    <lineage>
        <taxon>Bacteria</taxon>
        <taxon>Pseudomonadati</taxon>
        <taxon>Bacteroidota</taxon>
        <taxon>Cytophagia</taxon>
        <taxon>Cytophagales</taxon>
        <taxon>Flectobacillaceae</taxon>
        <taxon>Arcicella</taxon>
    </lineage>
</organism>
<sequence>MHAKDFINPMLPVLKSTDTVGEALNWMEEYRIGQLPLIHEQEYQGLISHDILLDADEDLPLLALQPEFEDAFANVNQHIFEILKIVQQHDLQAVVVLDEEQSFVGTISVQELLNQFSKNLGSQEIGAVLEIAVENRSYSLSEISRLIESNNVKIISSYYTSGTGLEDSKDILTLKLNQQDISRVMATLERFEYDIVGAYNFEEITSPDKERYDMLMKYLNL</sequence>
<evidence type="ECO:0000256" key="1">
    <source>
        <dbReference type="PROSITE-ProRule" id="PRU00703"/>
    </source>
</evidence>
<gene>
    <name evidence="3" type="ORF">HNP25_002294</name>
</gene>
<feature type="domain" description="CBS" evidence="2">
    <location>
        <begin position="7"/>
        <end position="64"/>
    </location>
</feature>
<evidence type="ECO:0000313" key="4">
    <source>
        <dbReference type="Proteomes" id="UP000524404"/>
    </source>
</evidence>
<dbReference type="Pfam" id="PF00571">
    <property type="entry name" value="CBS"/>
    <property type="match status" value="2"/>
</dbReference>
<dbReference type="RefSeq" id="WP_184134196.1">
    <property type="nucleotide sequence ID" value="NZ_JACHKT010000015.1"/>
</dbReference>
<accession>A0A841EL20</accession>
<proteinExistence type="predicted"/>
<dbReference type="Gene3D" id="3.10.580.10">
    <property type="entry name" value="CBS-domain"/>
    <property type="match status" value="1"/>
</dbReference>
<evidence type="ECO:0000259" key="2">
    <source>
        <dbReference type="PROSITE" id="PS51371"/>
    </source>
</evidence>